<dbReference type="Proteomes" id="UP000319160">
    <property type="component" value="Unassembled WGS sequence"/>
</dbReference>
<dbReference type="AlphaFoldDB" id="A0A553HZA9"/>
<feature type="region of interest" description="Disordered" evidence="1">
    <location>
        <begin position="1"/>
        <end position="44"/>
    </location>
</feature>
<reference evidence="3" key="1">
    <citation type="submission" date="2019-06" db="EMBL/GenBank/DDBJ databases">
        <title>Draft genome sequence of the griseofulvin-producing fungus Xylaria cubensis strain G536.</title>
        <authorList>
            <person name="Mead M.E."/>
            <person name="Raja H.A."/>
            <person name="Steenwyk J.L."/>
            <person name="Knowles S.L."/>
            <person name="Oberlies N.H."/>
            <person name="Rokas A."/>
        </authorList>
    </citation>
    <scope>NUCLEOTIDE SEQUENCE [LARGE SCALE GENOMIC DNA]</scope>
    <source>
        <strain evidence="3">G536</strain>
    </source>
</reference>
<protein>
    <recommendedName>
        <fullName evidence="4">BZIP domain-containing protein</fullName>
    </recommendedName>
</protein>
<evidence type="ECO:0000313" key="2">
    <source>
        <dbReference type="EMBL" id="TRX93279.1"/>
    </source>
</evidence>
<evidence type="ECO:0000313" key="3">
    <source>
        <dbReference type="Proteomes" id="UP000319160"/>
    </source>
</evidence>
<keyword evidence="3" id="KW-1185">Reference proteome</keyword>
<gene>
    <name evidence="2" type="ORF">FHL15_005858</name>
</gene>
<feature type="compositionally biased region" description="Polar residues" evidence="1">
    <location>
        <begin position="114"/>
        <end position="128"/>
    </location>
</feature>
<dbReference type="STRING" id="2512241.A0A553HZA9"/>
<dbReference type="EMBL" id="VFLP01000030">
    <property type="protein sequence ID" value="TRX93279.1"/>
    <property type="molecule type" value="Genomic_DNA"/>
</dbReference>
<evidence type="ECO:0008006" key="4">
    <source>
        <dbReference type="Google" id="ProtNLM"/>
    </source>
</evidence>
<feature type="region of interest" description="Disordered" evidence="1">
    <location>
        <begin position="103"/>
        <end position="151"/>
    </location>
</feature>
<name>A0A553HZA9_9PEZI</name>
<organism evidence="2 3">
    <name type="scientific">Xylaria flabelliformis</name>
    <dbReference type="NCBI Taxonomy" id="2512241"/>
    <lineage>
        <taxon>Eukaryota</taxon>
        <taxon>Fungi</taxon>
        <taxon>Dikarya</taxon>
        <taxon>Ascomycota</taxon>
        <taxon>Pezizomycotina</taxon>
        <taxon>Sordariomycetes</taxon>
        <taxon>Xylariomycetidae</taxon>
        <taxon>Xylariales</taxon>
        <taxon>Xylariaceae</taxon>
        <taxon>Xylaria</taxon>
    </lineage>
</organism>
<comment type="caution">
    <text evidence="2">The sequence shown here is derived from an EMBL/GenBank/DDBJ whole genome shotgun (WGS) entry which is preliminary data.</text>
</comment>
<proteinExistence type="predicted"/>
<evidence type="ECO:0000256" key="1">
    <source>
        <dbReference type="SAM" id="MobiDB-lite"/>
    </source>
</evidence>
<sequence length="394" mass="43383">MDVQQDTLNRSAEEELKRRRERGRQSQARFRKRQAQAARETQAENERLRAAIADIVNAAGGDRPGPNLVNAIRAAADVAGVDTSALGKEDEVAVVKRGPAVHALPMTRDGDGLTPTTPGESGNRSASRGNRPHGGTWRSISSSTSQSSGRLSPRLDYGIWVDSRRATKVSTPPHEIVPFLGPGRWTFAGQLYWACADYMISLCRLVTSPHTPTPWFGDPSRCPSPREAEDRVWDLLQHSPPIHNVRLAQALAEAQRAYRDIGWIPGDSPVVPCDGEGEDIETLLRKEIEADYAARGHDLSAWMTISQLEGHMRRQLGAAAFEKLERATVAVAVANSPTVKVAENGEIVAVHDEEVRTITRVLIRNLAESYTCFGDGPRWQADRISMLFTEKMTI</sequence>
<dbReference type="OrthoDB" id="4737775at2759"/>
<accession>A0A553HZA9</accession>
<feature type="compositionally biased region" description="Low complexity" evidence="1">
    <location>
        <begin position="139"/>
        <end position="151"/>
    </location>
</feature>